<sequence>MITFDVHEPGVSGDILVTVEDDPTPFVLSLARTIRAACRHPDLLPVVEKSADVVGVRSSTDHQSATLRFGRGGVRVVHGVSGDADLVVGCDPATEFEVHALPGTPIDGGRLAALNAVLNPPLPSWQDAATRFWSLTGDDPGMPGQIVVKCSGSGEELVLGDGPAGVVLTGSADQLARTFSGLGNLFDDLYSGALSLVGTLPQLSVLCGAHWKVKFHG</sequence>
<protein>
    <recommendedName>
        <fullName evidence="3">SCP2 domain-containing protein</fullName>
    </recommendedName>
</protein>
<name>A0A372GPS0_9ACTN</name>
<gene>
    <name evidence="1" type="ORF">D0T12_03875</name>
</gene>
<accession>A0A372GPS0</accession>
<dbReference type="RefSeq" id="WP_117397824.1">
    <property type="nucleotide sequence ID" value="NZ_QVNQ01000001.1"/>
</dbReference>
<evidence type="ECO:0000313" key="1">
    <source>
        <dbReference type="EMBL" id="RFS87376.1"/>
    </source>
</evidence>
<reference evidence="1 2" key="1">
    <citation type="submission" date="2018-08" db="EMBL/GenBank/DDBJ databases">
        <title>Actinomadura spongicola sp. nov., isolated from marine sponge Leucetta chagosensis.</title>
        <authorList>
            <person name="Li L."/>
            <person name="Lin H.W."/>
        </authorList>
    </citation>
    <scope>NUCLEOTIDE SEQUENCE [LARGE SCALE GENOMIC DNA]</scope>
    <source>
        <strain evidence="1 2">LHW52907</strain>
    </source>
</reference>
<dbReference type="AlphaFoldDB" id="A0A372GPS0"/>
<proteinExistence type="predicted"/>
<comment type="caution">
    <text evidence="1">The sequence shown here is derived from an EMBL/GenBank/DDBJ whole genome shotgun (WGS) entry which is preliminary data.</text>
</comment>
<evidence type="ECO:0000313" key="2">
    <source>
        <dbReference type="Proteomes" id="UP000262882"/>
    </source>
</evidence>
<dbReference type="Proteomes" id="UP000262882">
    <property type="component" value="Unassembled WGS sequence"/>
</dbReference>
<dbReference type="EMBL" id="QVNQ01000001">
    <property type="protein sequence ID" value="RFS87376.1"/>
    <property type="molecule type" value="Genomic_DNA"/>
</dbReference>
<keyword evidence="2" id="KW-1185">Reference proteome</keyword>
<dbReference type="OrthoDB" id="3778355at2"/>
<evidence type="ECO:0008006" key="3">
    <source>
        <dbReference type="Google" id="ProtNLM"/>
    </source>
</evidence>
<organism evidence="1 2">
    <name type="scientific">Actinomadura spongiicola</name>
    <dbReference type="NCBI Taxonomy" id="2303421"/>
    <lineage>
        <taxon>Bacteria</taxon>
        <taxon>Bacillati</taxon>
        <taxon>Actinomycetota</taxon>
        <taxon>Actinomycetes</taxon>
        <taxon>Streptosporangiales</taxon>
        <taxon>Thermomonosporaceae</taxon>
        <taxon>Actinomadura</taxon>
    </lineage>
</organism>